<accession>A0A412IYL9</accession>
<sequence>MSEQELKNLQIYIGKRNQNQTDEQVIDHIKKINDETPLTQEEWHKLIFPSCNNGQVEILKFVLSHIQSLNNVKEYMIHTVYGIW</sequence>
<name>A0A412IYL9_9FIRM</name>
<gene>
    <name evidence="1" type="ORF">DWX92_08335</name>
</gene>
<comment type="caution">
    <text evidence="1">The sequence shown here is derived from an EMBL/GenBank/DDBJ whole genome shotgun (WGS) entry which is preliminary data.</text>
</comment>
<evidence type="ECO:0000313" key="2">
    <source>
        <dbReference type="Proteomes" id="UP000285274"/>
    </source>
</evidence>
<dbReference type="RefSeq" id="WP_118320270.1">
    <property type="nucleotide sequence ID" value="NZ_QRVM01000039.1"/>
</dbReference>
<dbReference type="EMBL" id="QRVM01000039">
    <property type="protein sequence ID" value="RGS45315.1"/>
    <property type="molecule type" value="Genomic_DNA"/>
</dbReference>
<evidence type="ECO:0000313" key="1">
    <source>
        <dbReference type="EMBL" id="RGS45315.1"/>
    </source>
</evidence>
<organism evidence="1 2">
    <name type="scientific">Holdemanella biformis</name>
    <dbReference type="NCBI Taxonomy" id="1735"/>
    <lineage>
        <taxon>Bacteria</taxon>
        <taxon>Bacillati</taxon>
        <taxon>Bacillota</taxon>
        <taxon>Erysipelotrichia</taxon>
        <taxon>Erysipelotrichales</taxon>
        <taxon>Erysipelotrichaceae</taxon>
        <taxon>Holdemanella</taxon>
    </lineage>
</organism>
<dbReference type="Proteomes" id="UP000285274">
    <property type="component" value="Unassembled WGS sequence"/>
</dbReference>
<protein>
    <submittedName>
        <fullName evidence="1">Uncharacterized protein</fullName>
    </submittedName>
</protein>
<proteinExistence type="predicted"/>
<reference evidence="1 2" key="1">
    <citation type="submission" date="2018-08" db="EMBL/GenBank/DDBJ databases">
        <title>A genome reference for cultivated species of the human gut microbiota.</title>
        <authorList>
            <person name="Zou Y."/>
            <person name="Xue W."/>
            <person name="Luo G."/>
        </authorList>
    </citation>
    <scope>NUCLEOTIDE SEQUENCE [LARGE SCALE GENOMIC DNA]</scope>
    <source>
        <strain evidence="1 2">AF22-10AC</strain>
    </source>
</reference>
<dbReference type="AlphaFoldDB" id="A0A412IYL9"/>